<dbReference type="RefSeq" id="XP_056539720.1">
    <property type="nucleotide sequence ID" value="XM_056692014.1"/>
</dbReference>
<evidence type="ECO:0000259" key="7">
    <source>
        <dbReference type="PROSITE" id="PS50157"/>
    </source>
</evidence>
<evidence type="ECO:0000256" key="4">
    <source>
        <dbReference type="ARBA" id="ARBA00022833"/>
    </source>
</evidence>
<reference evidence="8" key="2">
    <citation type="journal article" date="2023" name="IMA Fungus">
        <title>Comparative genomic study of the Penicillium genus elucidates a diverse pangenome and 15 lateral gene transfer events.</title>
        <authorList>
            <person name="Petersen C."/>
            <person name="Sorensen T."/>
            <person name="Nielsen M.R."/>
            <person name="Sondergaard T.E."/>
            <person name="Sorensen J.L."/>
            <person name="Fitzpatrick D.A."/>
            <person name="Frisvad J.C."/>
            <person name="Nielsen K.L."/>
        </authorList>
    </citation>
    <scope>NUCLEOTIDE SEQUENCE</scope>
    <source>
        <strain evidence="8">IBT 26290</strain>
    </source>
</reference>
<evidence type="ECO:0000256" key="1">
    <source>
        <dbReference type="ARBA" id="ARBA00022723"/>
    </source>
</evidence>
<dbReference type="GeneID" id="81431190"/>
<name>A0A9W9LGH1_9EURO</name>
<dbReference type="GO" id="GO:0008270">
    <property type="term" value="F:zinc ion binding"/>
    <property type="evidence" value="ECO:0007669"/>
    <property type="project" value="UniProtKB-KW"/>
</dbReference>
<dbReference type="PROSITE" id="PS50157">
    <property type="entry name" value="ZINC_FINGER_C2H2_2"/>
    <property type="match status" value="1"/>
</dbReference>
<dbReference type="OrthoDB" id="9368434at2759"/>
<feature type="domain" description="C2H2-type" evidence="7">
    <location>
        <begin position="435"/>
        <end position="462"/>
    </location>
</feature>
<gene>
    <name evidence="8" type="ORF">N7482_009890</name>
</gene>
<dbReference type="SMART" id="SM00355">
    <property type="entry name" value="ZnF_C2H2"/>
    <property type="match status" value="3"/>
</dbReference>
<keyword evidence="2" id="KW-0677">Repeat</keyword>
<feature type="compositionally biased region" description="Low complexity" evidence="6">
    <location>
        <begin position="146"/>
        <end position="163"/>
    </location>
</feature>
<dbReference type="InterPro" id="IPR050688">
    <property type="entry name" value="Zinc_finger/UBP_domain"/>
</dbReference>
<evidence type="ECO:0000256" key="5">
    <source>
        <dbReference type="PROSITE-ProRule" id="PRU00042"/>
    </source>
</evidence>
<evidence type="ECO:0000256" key="3">
    <source>
        <dbReference type="ARBA" id="ARBA00022771"/>
    </source>
</evidence>
<keyword evidence="9" id="KW-1185">Reference proteome</keyword>
<accession>A0A9W9LGH1</accession>
<keyword evidence="3 5" id="KW-0863">Zinc-finger</keyword>
<dbReference type="PROSITE" id="PS00028">
    <property type="entry name" value="ZINC_FINGER_C2H2_1"/>
    <property type="match status" value="1"/>
</dbReference>
<dbReference type="PANTHER" id="PTHR24403:SF82">
    <property type="entry name" value="ZINC FINGER-CONTAINING UBIQUITIN PEPTIDASE 1"/>
    <property type="match status" value="1"/>
</dbReference>
<sequence length="903" mass="100489">MVSAQFESTRVHPRRRPVINTSLPSLAPESESSTSKMQLKKGETFHTSTNPPSNDRDPVLDIRSLPRRSPTSLEAIAASEQRMASILERLTLDDQPEEKSSSADDLLSTRSVDEACTETRSPVLSTLQPSSEDGHELFPVKKEQQQQDQSTESDSGLGSSVSSRETLSDPTEKAPPNFPIRLPALTWTIVVVNNGIHNGQSAITTSISHFDEGSTPRRQLSITACKQIERYLLVPILKEPRLKPFHPLVKSVPTRIGNKQIVCLRDLEKILLWLAPKFSASRSSYLNFCEFTIQCLHTSASHLNDRDQRLPADRPYTNGYFLDLVSQVRRYAAMIQANRQRVQAAQSAQSDEKKVEPTLLSSAALEGGLSKNGRPVELVIMQDGKPISLATGLPYDMDAPPTFKRTMTLDEMADEGVMRSMARRKKNAPPMDINQKCSHCEKVFKRPCDLTKHEKTHSRPWKCTDVTCKYNQIGWPTEKERDRHMNDKHSSTPAIFRCTFPPCTYHSKRESNCKQHMEKAHGWIYVRSKNNARAGSSKRGSSLQATPGTPSVSTPASRQTDFPTPSLGTTPSPHEPAMFPDTLHFNFADPPAPARSDDFPPFFDTGFDNSPYPSSSSAGMSNDLNFPSTFNLDNFQTQFEAGDPNSLIPQLEMHRQSMNSMSVPSTESVPDLMGPSLSFDGSPLATTDNTSMNFDLDWSNLDMSNITDDFTAFQMQLPTPALSENQGQGYKAFPNDPIMMNRAPDNQLAGASVKVSGLSPGAQGNLMLYSPDSGMSDGKLAGTYQYGLPKVQQPATDFTLYSDPTPQMRPAMHPAMQSNQQTRQHASQAQGQNPIQTQFVQQQQQQHLRQGQPQPQPNAAMFPPLNDRDLALMNIHSWTETQQAMNPEAYLPHDMDLEFMKME</sequence>
<dbReference type="InterPro" id="IPR013087">
    <property type="entry name" value="Znf_C2H2_type"/>
</dbReference>
<evidence type="ECO:0000256" key="2">
    <source>
        <dbReference type="ARBA" id="ARBA00022737"/>
    </source>
</evidence>
<protein>
    <recommendedName>
        <fullName evidence="7">C2H2-type domain-containing protein</fullName>
    </recommendedName>
</protein>
<feature type="region of interest" description="Disordered" evidence="6">
    <location>
        <begin position="532"/>
        <end position="576"/>
    </location>
</feature>
<feature type="compositionally biased region" description="Polar residues" evidence="6">
    <location>
        <begin position="532"/>
        <end position="572"/>
    </location>
</feature>
<proteinExistence type="predicted"/>
<keyword evidence="4" id="KW-0862">Zinc</keyword>
<evidence type="ECO:0000313" key="9">
    <source>
        <dbReference type="Proteomes" id="UP001149163"/>
    </source>
</evidence>
<reference evidence="8" key="1">
    <citation type="submission" date="2022-11" db="EMBL/GenBank/DDBJ databases">
        <authorList>
            <person name="Petersen C."/>
        </authorList>
    </citation>
    <scope>NUCLEOTIDE SEQUENCE</scope>
    <source>
        <strain evidence="8">IBT 26290</strain>
    </source>
</reference>
<feature type="compositionally biased region" description="Polar residues" evidence="6">
    <location>
        <begin position="118"/>
        <end position="131"/>
    </location>
</feature>
<keyword evidence="1" id="KW-0479">Metal-binding</keyword>
<feature type="compositionally biased region" description="Basic and acidic residues" evidence="6">
    <location>
        <begin position="132"/>
        <end position="145"/>
    </location>
</feature>
<dbReference type="PANTHER" id="PTHR24403">
    <property type="entry name" value="ZINC FINGER PROTEIN"/>
    <property type="match status" value="1"/>
</dbReference>
<feature type="region of interest" description="Disordered" evidence="6">
    <location>
        <begin position="89"/>
        <end position="175"/>
    </location>
</feature>
<dbReference type="Proteomes" id="UP001149163">
    <property type="component" value="Unassembled WGS sequence"/>
</dbReference>
<feature type="region of interest" description="Disordered" evidence="6">
    <location>
        <begin position="1"/>
        <end position="71"/>
    </location>
</feature>
<comment type="caution">
    <text evidence="8">The sequence shown here is derived from an EMBL/GenBank/DDBJ whole genome shotgun (WGS) entry which is preliminary data.</text>
</comment>
<organism evidence="8 9">
    <name type="scientific">Penicillium canariense</name>
    <dbReference type="NCBI Taxonomy" id="189055"/>
    <lineage>
        <taxon>Eukaryota</taxon>
        <taxon>Fungi</taxon>
        <taxon>Dikarya</taxon>
        <taxon>Ascomycota</taxon>
        <taxon>Pezizomycotina</taxon>
        <taxon>Eurotiomycetes</taxon>
        <taxon>Eurotiomycetidae</taxon>
        <taxon>Eurotiales</taxon>
        <taxon>Aspergillaceae</taxon>
        <taxon>Penicillium</taxon>
    </lineage>
</organism>
<evidence type="ECO:0000256" key="6">
    <source>
        <dbReference type="SAM" id="MobiDB-lite"/>
    </source>
</evidence>
<dbReference type="AlphaFoldDB" id="A0A9W9LGH1"/>
<dbReference type="EMBL" id="JAPQKN010000007">
    <property type="protein sequence ID" value="KAJ5153412.1"/>
    <property type="molecule type" value="Genomic_DNA"/>
</dbReference>
<evidence type="ECO:0000313" key="8">
    <source>
        <dbReference type="EMBL" id="KAJ5153412.1"/>
    </source>
</evidence>
<feature type="compositionally biased region" description="Low complexity" evidence="6">
    <location>
        <begin position="21"/>
        <end position="35"/>
    </location>
</feature>